<dbReference type="Pfam" id="PF13528">
    <property type="entry name" value="Glyco_trans_1_3"/>
    <property type="match status" value="1"/>
</dbReference>
<gene>
    <name evidence="1" type="ORF">HGP28_05585</name>
</gene>
<dbReference type="InterPro" id="IPR005262">
    <property type="entry name" value="MJ1255-like"/>
</dbReference>
<keyword evidence="2" id="KW-1185">Reference proteome</keyword>
<accession>A0A7X8YFX5</accession>
<organism evidence="1 2">
    <name type="scientific">Vibrio agarilyticus</name>
    <dbReference type="NCBI Taxonomy" id="2726741"/>
    <lineage>
        <taxon>Bacteria</taxon>
        <taxon>Pseudomonadati</taxon>
        <taxon>Pseudomonadota</taxon>
        <taxon>Gammaproteobacteria</taxon>
        <taxon>Vibrionales</taxon>
        <taxon>Vibrionaceae</taxon>
        <taxon>Vibrio</taxon>
    </lineage>
</organism>
<keyword evidence="1" id="KW-0808">Transferase</keyword>
<evidence type="ECO:0000313" key="2">
    <source>
        <dbReference type="Proteomes" id="UP000535589"/>
    </source>
</evidence>
<dbReference type="NCBIfam" id="TIGR00661">
    <property type="entry name" value="MJ1255"/>
    <property type="match status" value="1"/>
</dbReference>
<comment type="caution">
    <text evidence="1">The sequence shown here is derived from an EMBL/GenBank/DDBJ whole genome shotgun (WGS) entry which is preliminary data.</text>
</comment>
<reference evidence="1 2" key="1">
    <citation type="submission" date="2020-04" db="EMBL/GenBank/DDBJ databases">
        <title>Vibrio sp. SM6, a novel species isolated from seawater.</title>
        <authorList>
            <person name="Wang X."/>
        </authorList>
    </citation>
    <scope>NUCLEOTIDE SEQUENCE [LARGE SCALE GENOMIC DNA]</scope>
    <source>
        <strain evidence="1 2">SM6</strain>
    </source>
</reference>
<dbReference type="Proteomes" id="UP000535589">
    <property type="component" value="Unassembled WGS sequence"/>
</dbReference>
<evidence type="ECO:0000313" key="1">
    <source>
        <dbReference type="EMBL" id="NLS12368.1"/>
    </source>
</evidence>
<dbReference type="SUPFAM" id="SSF53756">
    <property type="entry name" value="UDP-Glycosyltransferase/glycogen phosphorylase"/>
    <property type="match status" value="1"/>
</dbReference>
<protein>
    <submittedName>
        <fullName evidence="1">Glycosyltransferase</fullName>
    </submittedName>
</protein>
<dbReference type="RefSeq" id="WP_168835473.1">
    <property type="nucleotide sequence ID" value="NZ_JABAIK010000004.1"/>
</dbReference>
<proteinExistence type="predicted"/>
<dbReference type="EMBL" id="JABAIK010000004">
    <property type="protein sequence ID" value="NLS12368.1"/>
    <property type="molecule type" value="Genomic_DNA"/>
</dbReference>
<dbReference type="GO" id="GO:0016740">
    <property type="term" value="F:transferase activity"/>
    <property type="evidence" value="ECO:0007669"/>
    <property type="project" value="UniProtKB-KW"/>
</dbReference>
<sequence length="352" mass="39803">MKVLYGVQGTGNGHIARARAMCSALKKRGVEVDYLFSGRDESNYFAMEEFGAYRTCKGLSFVTEKGKVSYSKTAAAVRPWRLMRDIQTLDLSPYTLILNDFEPVSAWAAKRQGKTTISISHQNAFRHNVPLRGANWFDKQMIQHFAPATHHIGLHWYHFEQPLLPPIIATLPVEAELESFILVYLPFEACADIGHWLRQVPNQHFICYHPEVREPYRSNNIEFRPPSRHGFQRALKQCLGVVANGGFELPSEALSLGKKILLKPLKGQFEQLSNAATLDALGLATMMEELDLTILGDWLQEPAAERVGYPDVAGAICDWLLQGAWHDQKNLASHLWSQVNFPTYVSNFANEY</sequence>
<dbReference type="AlphaFoldDB" id="A0A7X8YFX5"/>
<name>A0A7X8YFX5_9VIBR</name>